<evidence type="ECO:0000256" key="1">
    <source>
        <dbReference type="ARBA" id="ARBA00004370"/>
    </source>
</evidence>
<comment type="subcellular location">
    <subcellularLocation>
        <location evidence="1">Membrane</location>
    </subcellularLocation>
</comment>
<proteinExistence type="predicted"/>
<dbReference type="GO" id="GO:0016020">
    <property type="term" value="C:membrane"/>
    <property type="evidence" value="ECO:0007669"/>
    <property type="project" value="UniProtKB-SubCell"/>
</dbReference>
<reference evidence="5" key="1">
    <citation type="submission" date="2020-11" db="EMBL/GenBank/DDBJ databases">
        <title>Nocardia NEAU-351.nov., a novel actinomycete isolated from the cow dung.</title>
        <authorList>
            <person name="Zhang X."/>
        </authorList>
    </citation>
    <scope>NUCLEOTIDE SEQUENCE</scope>
    <source>
        <strain evidence="5">NEAU-351</strain>
    </source>
</reference>
<dbReference type="Proteomes" id="UP000655751">
    <property type="component" value="Unassembled WGS sequence"/>
</dbReference>
<evidence type="ECO:0000256" key="2">
    <source>
        <dbReference type="ARBA" id="ARBA00023136"/>
    </source>
</evidence>
<keyword evidence="6" id="KW-1185">Reference proteome</keyword>
<dbReference type="AlphaFoldDB" id="A0A931I808"/>
<keyword evidence="4" id="KW-1133">Transmembrane helix</keyword>
<comment type="caution">
    <text evidence="5">The sequence shown here is derived from an EMBL/GenBank/DDBJ whole genome shotgun (WGS) entry which is preliminary data.</text>
</comment>
<evidence type="ECO:0000256" key="3">
    <source>
        <dbReference type="SAM" id="MobiDB-lite"/>
    </source>
</evidence>
<organism evidence="5 6">
    <name type="scientific">Nocardia bovistercoris</name>
    <dbReference type="NCBI Taxonomy" id="2785916"/>
    <lineage>
        <taxon>Bacteria</taxon>
        <taxon>Bacillati</taxon>
        <taxon>Actinomycetota</taxon>
        <taxon>Actinomycetes</taxon>
        <taxon>Mycobacteriales</taxon>
        <taxon>Nocardiaceae</taxon>
        <taxon>Nocardia</taxon>
    </lineage>
</organism>
<dbReference type="EMBL" id="JADMLG010000003">
    <property type="protein sequence ID" value="MBH0776349.1"/>
    <property type="molecule type" value="Genomic_DNA"/>
</dbReference>
<dbReference type="PANTHER" id="PTHR37042:SF4">
    <property type="entry name" value="OUTER MEMBRANE PROTEIN RV1973"/>
    <property type="match status" value="1"/>
</dbReference>
<name>A0A931I808_9NOCA</name>
<dbReference type="PANTHER" id="PTHR37042">
    <property type="entry name" value="OUTER MEMBRANE PROTEIN RV1973"/>
    <property type="match status" value="1"/>
</dbReference>
<feature type="compositionally biased region" description="Polar residues" evidence="3">
    <location>
        <begin position="1"/>
        <end position="11"/>
    </location>
</feature>
<evidence type="ECO:0000256" key="4">
    <source>
        <dbReference type="SAM" id="Phobius"/>
    </source>
</evidence>
<protein>
    <submittedName>
        <fullName evidence="5">Mce protein</fullName>
    </submittedName>
</protein>
<feature type="region of interest" description="Disordered" evidence="3">
    <location>
        <begin position="1"/>
        <end position="34"/>
    </location>
</feature>
<sequence length="190" mass="20147">MSKPMTTNLSDTPHELADTPTYFDDTGESEPSSRGRVATTILAVALAATTMTAAILGWHAKQQSDLDRASAEALAAAQQYAVALTSIDAGRIDQDLATIRAGATGEFEQLSAQSAAQLKPLLVQAQSVSKGRVTSSGLQSASTDTVVAMLFVDAEITNTTIPQARIDRSRMLITMKRVDGHWLASKVEIV</sequence>
<feature type="transmembrane region" description="Helical" evidence="4">
    <location>
        <begin position="37"/>
        <end position="58"/>
    </location>
</feature>
<evidence type="ECO:0000313" key="6">
    <source>
        <dbReference type="Proteomes" id="UP000655751"/>
    </source>
</evidence>
<accession>A0A931I808</accession>
<evidence type="ECO:0000313" key="5">
    <source>
        <dbReference type="EMBL" id="MBH0776349.1"/>
    </source>
</evidence>
<keyword evidence="4" id="KW-0812">Transmembrane</keyword>
<keyword evidence="2 4" id="KW-0472">Membrane</keyword>
<gene>
    <name evidence="5" type="ORF">IT779_08640</name>
</gene>